<feature type="transmembrane region" description="Helical" evidence="1">
    <location>
        <begin position="193"/>
        <end position="212"/>
    </location>
</feature>
<keyword evidence="4" id="KW-1185">Reference proteome</keyword>
<name>A0A506U0N8_9HYPH</name>
<sequence>MVSSQNAADVARPFARVGYAARGLIYLVIGVFAVLAAFGNGSKKDTHGALQTLLQNTAGSILAWILIVGLFSYALWRVTQSLLDTDDHGTGAKALAIRGGLLASAFTYAALCIYTFSMWYGSTGSSSGSGGSGVSSFFASIVGAQVVAWCLAIVFAGVGIAHFIKAFKSGYAKFFKASPDKMRIIHPLAKTGLIARGIIFWVIALLFVYRGIDGGQGGGRPGMSAALNFIQGLPFGSILLGLMGIGLVAFAVYSFAEAIWRRIRFD</sequence>
<feature type="domain" description="DUF1206" evidence="2">
    <location>
        <begin position="100"/>
        <end position="168"/>
    </location>
</feature>
<evidence type="ECO:0000256" key="1">
    <source>
        <dbReference type="SAM" id="Phobius"/>
    </source>
</evidence>
<feature type="transmembrane region" description="Helical" evidence="1">
    <location>
        <begin position="20"/>
        <end position="38"/>
    </location>
</feature>
<reference evidence="3 4" key="1">
    <citation type="submission" date="2019-06" db="EMBL/GenBank/DDBJ databases">
        <authorList>
            <person name="Li M."/>
        </authorList>
    </citation>
    <scope>NUCLEOTIDE SEQUENCE [LARGE SCALE GENOMIC DNA]</scope>
    <source>
        <strain evidence="3 4">BGMRC6574</strain>
    </source>
</reference>
<feature type="transmembrane region" description="Helical" evidence="1">
    <location>
        <begin position="137"/>
        <end position="164"/>
    </location>
</feature>
<evidence type="ECO:0000259" key="2">
    <source>
        <dbReference type="Pfam" id="PF06724"/>
    </source>
</evidence>
<gene>
    <name evidence="3" type="ORF">FJU11_10230</name>
</gene>
<feature type="transmembrane region" description="Helical" evidence="1">
    <location>
        <begin position="232"/>
        <end position="256"/>
    </location>
</feature>
<keyword evidence="1" id="KW-1133">Transmembrane helix</keyword>
<evidence type="ECO:0000313" key="4">
    <source>
        <dbReference type="Proteomes" id="UP000320314"/>
    </source>
</evidence>
<feature type="domain" description="DUF1206" evidence="2">
    <location>
        <begin position="17"/>
        <end position="81"/>
    </location>
</feature>
<dbReference type="EMBL" id="VHLH01000018">
    <property type="protein sequence ID" value="TPW27913.1"/>
    <property type="molecule type" value="Genomic_DNA"/>
</dbReference>
<dbReference type="AlphaFoldDB" id="A0A506U0N8"/>
<feature type="transmembrane region" description="Helical" evidence="1">
    <location>
        <begin position="58"/>
        <end position="76"/>
    </location>
</feature>
<organism evidence="3 4">
    <name type="scientific">Pararhizobium mangrovi</name>
    <dbReference type="NCBI Taxonomy" id="2590452"/>
    <lineage>
        <taxon>Bacteria</taxon>
        <taxon>Pseudomonadati</taxon>
        <taxon>Pseudomonadota</taxon>
        <taxon>Alphaproteobacteria</taxon>
        <taxon>Hyphomicrobiales</taxon>
        <taxon>Rhizobiaceae</taxon>
        <taxon>Rhizobium/Agrobacterium group</taxon>
        <taxon>Pararhizobium</taxon>
    </lineage>
</organism>
<dbReference type="RefSeq" id="WP_141166959.1">
    <property type="nucleotide sequence ID" value="NZ_VHLH01000018.1"/>
</dbReference>
<feature type="transmembrane region" description="Helical" evidence="1">
    <location>
        <begin position="96"/>
        <end position="117"/>
    </location>
</feature>
<dbReference type="Proteomes" id="UP000320314">
    <property type="component" value="Unassembled WGS sequence"/>
</dbReference>
<evidence type="ECO:0000313" key="3">
    <source>
        <dbReference type="EMBL" id="TPW27913.1"/>
    </source>
</evidence>
<proteinExistence type="predicted"/>
<protein>
    <submittedName>
        <fullName evidence="3">DUF1206 domain-containing protein</fullName>
    </submittedName>
</protein>
<keyword evidence="1" id="KW-0472">Membrane</keyword>
<keyword evidence="1" id="KW-0812">Transmembrane</keyword>
<accession>A0A506U0N8</accession>
<dbReference type="OrthoDB" id="5702018at2"/>
<dbReference type="Pfam" id="PF06724">
    <property type="entry name" value="DUF1206"/>
    <property type="match status" value="3"/>
</dbReference>
<feature type="domain" description="DUF1206" evidence="2">
    <location>
        <begin position="192"/>
        <end position="261"/>
    </location>
</feature>
<dbReference type="InterPro" id="IPR009597">
    <property type="entry name" value="DUF1206"/>
</dbReference>
<comment type="caution">
    <text evidence="3">The sequence shown here is derived from an EMBL/GenBank/DDBJ whole genome shotgun (WGS) entry which is preliminary data.</text>
</comment>